<comment type="caution">
    <text evidence="2">The sequence shown here is derived from an EMBL/GenBank/DDBJ whole genome shotgun (WGS) entry which is preliminary data.</text>
</comment>
<keyword evidence="1" id="KW-0812">Transmembrane</keyword>
<dbReference type="AlphaFoldDB" id="A0A316HPJ3"/>
<dbReference type="Proteomes" id="UP000246005">
    <property type="component" value="Unassembled WGS sequence"/>
</dbReference>
<dbReference type="EMBL" id="QGHB01000014">
    <property type="protein sequence ID" value="PWK82253.1"/>
    <property type="molecule type" value="Genomic_DNA"/>
</dbReference>
<evidence type="ECO:0000313" key="3">
    <source>
        <dbReference type="Proteomes" id="UP000246005"/>
    </source>
</evidence>
<reference evidence="2 3" key="1">
    <citation type="submission" date="2018-05" db="EMBL/GenBank/DDBJ databases">
        <title>Genomic Encyclopedia of Type Strains, Phase IV (KMG-IV): sequencing the most valuable type-strain genomes for metagenomic binning, comparative biology and taxonomic classification.</title>
        <authorList>
            <person name="Goeker M."/>
        </authorList>
    </citation>
    <scope>NUCLEOTIDE SEQUENCE [LARGE SCALE GENOMIC DNA]</scope>
    <source>
        <strain evidence="2 3">DSM 45480</strain>
    </source>
</reference>
<name>A0A316HPJ3_9PSEU</name>
<sequence length="120" mass="13251">MVWSELAKDASGTVLFLIWLVLPLAYVIALGRRYVRQAREAAQGALWANEELREALDALHAAQTSQECAQPTVPTARTEDTWRLPSVERPEHIGKHRLASSRLAEEVAPCSLSDSSGSNR</sequence>
<evidence type="ECO:0000256" key="1">
    <source>
        <dbReference type="SAM" id="Phobius"/>
    </source>
</evidence>
<proteinExistence type="predicted"/>
<protein>
    <submittedName>
        <fullName evidence="2">Uncharacterized protein</fullName>
    </submittedName>
</protein>
<feature type="transmembrane region" description="Helical" evidence="1">
    <location>
        <begin position="12"/>
        <end position="30"/>
    </location>
</feature>
<gene>
    <name evidence="2" type="ORF">C8D88_114121</name>
</gene>
<organism evidence="2 3">
    <name type="scientific">Lentzea atacamensis</name>
    <dbReference type="NCBI Taxonomy" id="531938"/>
    <lineage>
        <taxon>Bacteria</taxon>
        <taxon>Bacillati</taxon>
        <taxon>Actinomycetota</taxon>
        <taxon>Actinomycetes</taxon>
        <taxon>Pseudonocardiales</taxon>
        <taxon>Pseudonocardiaceae</taxon>
        <taxon>Lentzea</taxon>
    </lineage>
</organism>
<keyword evidence="1" id="KW-0472">Membrane</keyword>
<evidence type="ECO:0000313" key="2">
    <source>
        <dbReference type="EMBL" id="PWK82253.1"/>
    </source>
</evidence>
<accession>A0A316HPJ3</accession>
<keyword evidence="1" id="KW-1133">Transmembrane helix</keyword>